<protein>
    <submittedName>
        <fullName evidence="2">Uncharacterized protein</fullName>
    </submittedName>
</protein>
<accession>G3H794</accession>
<name>G3H794_CRIGR</name>
<dbReference type="Proteomes" id="UP000001075">
    <property type="component" value="Unassembled WGS sequence"/>
</dbReference>
<organism evidence="2 3">
    <name type="scientific">Cricetulus griseus</name>
    <name type="common">Chinese hamster</name>
    <name type="synonym">Cricetulus barabensis griseus</name>
    <dbReference type="NCBI Taxonomy" id="10029"/>
    <lineage>
        <taxon>Eukaryota</taxon>
        <taxon>Metazoa</taxon>
        <taxon>Chordata</taxon>
        <taxon>Craniata</taxon>
        <taxon>Vertebrata</taxon>
        <taxon>Euteleostomi</taxon>
        <taxon>Mammalia</taxon>
        <taxon>Eutheria</taxon>
        <taxon>Euarchontoglires</taxon>
        <taxon>Glires</taxon>
        <taxon>Rodentia</taxon>
        <taxon>Myomorpha</taxon>
        <taxon>Muroidea</taxon>
        <taxon>Cricetidae</taxon>
        <taxon>Cricetinae</taxon>
        <taxon>Cricetulus</taxon>
    </lineage>
</organism>
<feature type="compositionally biased region" description="Polar residues" evidence="1">
    <location>
        <begin position="1"/>
        <end position="17"/>
    </location>
</feature>
<evidence type="ECO:0000313" key="3">
    <source>
        <dbReference type="Proteomes" id="UP000001075"/>
    </source>
</evidence>
<evidence type="ECO:0000313" key="2">
    <source>
        <dbReference type="EMBL" id="EGW06028.1"/>
    </source>
</evidence>
<dbReference type="EMBL" id="JH000190">
    <property type="protein sequence ID" value="EGW06028.1"/>
    <property type="molecule type" value="Genomic_DNA"/>
</dbReference>
<dbReference type="InParanoid" id="G3H794"/>
<reference evidence="3" key="1">
    <citation type="journal article" date="2011" name="Nat. Biotechnol.">
        <title>The genomic sequence of the Chinese hamster ovary (CHO)-K1 cell line.</title>
        <authorList>
            <person name="Xu X."/>
            <person name="Nagarajan H."/>
            <person name="Lewis N.E."/>
            <person name="Pan S."/>
            <person name="Cai Z."/>
            <person name="Liu X."/>
            <person name="Chen W."/>
            <person name="Xie M."/>
            <person name="Wang W."/>
            <person name="Hammond S."/>
            <person name="Andersen M.R."/>
            <person name="Neff N."/>
            <person name="Passarelli B."/>
            <person name="Koh W."/>
            <person name="Fan H.C."/>
            <person name="Wang J."/>
            <person name="Gui Y."/>
            <person name="Lee K.H."/>
            <person name="Betenbaugh M.J."/>
            <person name="Quake S.R."/>
            <person name="Famili I."/>
            <person name="Palsson B.O."/>
            <person name="Wang J."/>
        </authorList>
    </citation>
    <scope>NUCLEOTIDE SEQUENCE [LARGE SCALE GENOMIC DNA]</scope>
    <source>
        <strain evidence="3">CHO K1 cell line</strain>
    </source>
</reference>
<gene>
    <name evidence="2" type="ORF">I79_006223</name>
</gene>
<sequence>MSRYPSQIHLSKSSDTGSGPWYRSVLNLTLPLTLTSGRPTLSMNAQRPDACIPLSITVNTTSHFLNKDKQANNCFFPEATVHSLSELSDHRSGWG</sequence>
<feature type="region of interest" description="Disordered" evidence="1">
    <location>
        <begin position="1"/>
        <end position="21"/>
    </location>
</feature>
<dbReference type="AlphaFoldDB" id="G3H794"/>
<proteinExistence type="predicted"/>
<evidence type="ECO:0000256" key="1">
    <source>
        <dbReference type="SAM" id="MobiDB-lite"/>
    </source>
</evidence>